<accession>A0A9P5TTF5</accession>
<dbReference type="GO" id="GO:0034993">
    <property type="term" value="C:meiotic nuclear membrane microtubule tethering complex"/>
    <property type="evidence" value="ECO:0007669"/>
    <property type="project" value="TreeGrafter"/>
</dbReference>
<dbReference type="AlphaFoldDB" id="A0A9P5TTF5"/>
<dbReference type="Gene3D" id="2.60.120.260">
    <property type="entry name" value="Galactose-binding domain-like"/>
    <property type="match status" value="1"/>
</dbReference>
<keyword evidence="8" id="KW-1185">Reference proteome</keyword>
<evidence type="ECO:0000256" key="1">
    <source>
        <dbReference type="ARBA" id="ARBA00004370"/>
    </source>
</evidence>
<feature type="region of interest" description="Disordered" evidence="5">
    <location>
        <begin position="240"/>
        <end position="454"/>
    </location>
</feature>
<feature type="region of interest" description="Disordered" evidence="5">
    <location>
        <begin position="87"/>
        <end position="112"/>
    </location>
</feature>
<feature type="region of interest" description="Disordered" evidence="5">
    <location>
        <begin position="124"/>
        <end position="215"/>
    </location>
</feature>
<feature type="region of interest" description="Disordered" evidence="5">
    <location>
        <begin position="1"/>
        <end position="71"/>
    </location>
</feature>
<evidence type="ECO:0000313" key="8">
    <source>
        <dbReference type="Proteomes" id="UP000724874"/>
    </source>
</evidence>
<feature type="compositionally biased region" description="Polar residues" evidence="5">
    <location>
        <begin position="371"/>
        <end position="395"/>
    </location>
</feature>
<dbReference type="InterPro" id="IPR012919">
    <property type="entry name" value="SUN_dom"/>
</dbReference>
<organism evidence="7 8">
    <name type="scientific">Gymnopilus junonius</name>
    <name type="common">Spectacular rustgill mushroom</name>
    <name type="synonym">Gymnopilus spectabilis subsp. junonius</name>
    <dbReference type="NCBI Taxonomy" id="109634"/>
    <lineage>
        <taxon>Eukaryota</taxon>
        <taxon>Fungi</taxon>
        <taxon>Dikarya</taxon>
        <taxon>Basidiomycota</taxon>
        <taxon>Agaricomycotina</taxon>
        <taxon>Agaricomycetes</taxon>
        <taxon>Agaricomycetidae</taxon>
        <taxon>Agaricales</taxon>
        <taxon>Agaricineae</taxon>
        <taxon>Hymenogastraceae</taxon>
        <taxon>Gymnopilus</taxon>
    </lineage>
</organism>
<dbReference type="OrthoDB" id="342281at2759"/>
<feature type="compositionally biased region" description="Polar residues" evidence="5">
    <location>
        <begin position="181"/>
        <end position="197"/>
    </location>
</feature>
<sequence length="998" mass="108825">MSFSGTPLGQGRRLDHHTFLGKPPSSTNYPPTSYAYGAPLGSRSPPKPTSPSRPRNGQQALEDGQGDDQETTLQRFAKIKQRESAGDYFRVGGTRTQVPSVDPTKLPPDTSVNTANALFQAANSGMSTYNNPHNNSWASSSREKGHVPRSTSQEYENTINTLGNQSHKRLAAPPDKLGRAPTSTTIRKPPSKSTSSLHVPDSEGEGDSRVLNGRAKSPLEASLTFAKNALGAAAFYVRQRSREPENRSVEHPPANGNTNGNDSSYDYAEEEQSYQTQKRINAAHKRNRMSVDNKAYKPSLSEEEESEYSDDDKTRRRRKKTKKGPAGGPLTSLPVVGSDKRRRRKGHGTKGNLGGPDEYDSDSDDNGPIDVQSTQLQSSGARTSNPPLSRTSDSRFSLDPPRHGQDDSLSSANQGLDSIPEIDESALPAISEPQIRQPSQRRRSRSRTPAPHAPARSFSIGGLLGSLVHIIFKLSHWTLSRLLSLLSMFTFLFGQVFGTTFDIILRRPAGWARSVGPTFKYALPSLVLLLAWYAMQSSFLGSYIPSLSFPSRTPVYQAPVAPPADISELAQRLLAIETALSGLSADSERTKAKTDDGVKVYSDLLGRVNYVEGRLFEEAKKLKDVEIKARESVSKTITNVKQDVELLQSQLIAQQRQYEKDQKAPAAVTDEDARIQLRLLEERLGGVEGGVREALELGKKAAAVVPAPAAAPLSGAAWWNKVAGSGSKSVLQIKSADGQDVSALISHMVDAAVSLSTKDGGVAKPDYALHSGGARVIPSLTSERLEISPRGVVNQLKSLVTGFAGYETLPPIVALHPDLYSGHCYPFAGVTGQLGIHLAAPIYVEEVTIDHIAKELAYDLRSAPRDMEVWGLLEGQDNTEKVAAWRAERAERRKEAGLPEEEALVYPPTLPIRPEYIRLVNFTYDVHSSKNVQTFLVDPDIRDLGIDFGIVVLRVLNNWGQEHFTCLYRFRVHGQRMGEIPGPLVLDESASSLPGSSS</sequence>
<keyword evidence="2" id="KW-0812">Transmembrane</keyword>
<gene>
    <name evidence="7" type="ORF">CPB84DRAFT_1743479</name>
</gene>
<proteinExistence type="predicted"/>
<dbReference type="PROSITE" id="PS51469">
    <property type="entry name" value="SUN"/>
    <property type="match status" value="1"/>
</dbReference>
<keyword evidence="3" id="KW-1133">Transmembrane helix</keyword>
<dbReference type="PANTHER" id="PTHR12911">
    <property type="entry name" value="SAD1/UNC-84-LIKE PROTEIN-RELATED"/>
    <property type="match status" value="1"/>
</dbReference>
<feature type="compositionally biased region" description="Polar residues" evidence="5">
    <location>
        <begin position="255"/>
        <end position="264"/>
    </location>
</feature>
<protein>
    <recommendedName>
        <fullName evidence="6">SUN domain-containing protein</fullName>
    </recommendedName>
</protein>
<comment type="subcellular location">
    <subcellularLocation>
        <location evidence="1">Membrane</location>
    </subcellularLocation>
</comment>
<dbReference type="Proteomes" id="UP000724874">
    <property type="component" value="Unassembled WGS sequence"/>
</dbReference>
<name>A0A9P5TTF5_GYMJU</name>
<evidence type="ECO:0000256" key="3">
    <source>
        <dbReference type="ARBA" id="ARBA00022989"/>
    </source>
</evidence>
<feature type="compositionally biased region" description="Acidic residues" evidence="5">
    <location>
        <begin position="301"/>
        <end position="310"/>
    </location>
</feature>
<feature type="compositionally biased region" description="Acidic residues" evidence="5">
    <location>
        <begin position="357"/>
        <end position="367"/>
    </location>
</feature>
<evidence type="ECO:0000256" key="2">
    <source>
        <dbReference type="ARBA" id="ARBA00022692"/>
    </source>
</evidence>
<comment type="caution">
    <text evidence="7">The sequence shown here is derived from an EMBL/GenBank/DDBJ whole genome shotgun (WGS) entry which is preliminary data.</text>
</comment>
<feature type="compositionally biased region" description="Basic and acidic residues" evidence="5">
    <location>
        <begin position="240"/>
        <end position="250"/>
    </location>
</feature>
<evidence type="ECO:0000256" key="5">
    <source>
        <dbReference type="SAM" id="MobiDB-lite"/>
    </source>
</evidence>
<dbReference type="PANTHER" id="PTHR12911:SF8">
    <property type="entry name" value="KLAROID PROTEIN-RELATED"/>
    <property type="match status" value="1"/>
</dbReference>
<evidence type="ECO:0000313" key="7">
    <source>
        <dbReference type="EMBL" id="KAF8910653.1"/>
    </source>
</evidence>
<feature type="compositionally biased region" description="Low complexity" evidence="5">
    <location>
        <begin position="23"/>
        <end position="34"/>
    </location>
</feature>
<reference evidence="7" key="1">
    <citation type="submission" date="2020-11" db="EMBL/GenBank/DDBJ databases">
        <authorList>
            <consortium name="DOE Joint Genome Institute"/>
            <person name="Ahrendt S."/>
            <person name="Riley R."/>
            <person name="Andreopoulos W."/>
            <person name="LaButti K."/>
            <person name="Pangilinan J."/>
            <person name="Ruiz-duenas F.J."/>
            <person name="Barrasa J.M."/>
            <person name="Sanchez-Garcia M."/>
            <person name="Camarero S."/>
            <person name="Miyauchi S."/>
            <person name="Serrano A."/>
            <person name="Linde D."/>
            <person name="Babiker R."/>
            <person name="Drula E."/>
            <person name="Ayuso-Fernandez I."/>
            <person name="Pacheco R."/>
            <person name="Padilla G."/>
            <person name="Ferreira P."/>
            <person name="Barriuso J."/>
            <person name="Kellner H."/>
            <person name="Castanera R."/>
            <person name="Alfaro M."/>
            <person name="Ramirez L."/>
            <person name="Pisabarro A.G."/>
            <person name="Kuo A."/>
            <person name="Tritt A."/>
            <person name="Lipzen A."/>
            <person name="He G."/>
            <person name="Yan M."/>
            <person name="Ng V."/>
            <person name="Cullen D."/>
            <person name="Martin F."/>
            <person name="Rosso M.-N."/>
            <person name="Henrissat B."/>
            <person name="Hibbett D."/>
            <person name="Martinez A.T."/>
            <person name="Grigoriev I.V."/>
        </authorList>
    </citation>
    <scope>NUCLEOTIDE SEQUENCE</scope>
    <source>
        <strain evidence="7">AH 44721</strain>
    </source>
</reference>
<feature type="domain" description="SUN" evidence="6">
    <location>
        <begin position="773"/>
        <end position="977"/>
    </location>
</feature>
<dbReference type="GO" id="GO:0043495">
    <property type="term" value="F:protein-membrane adaptor activity"/>
    <property type="evidence" value="ECO:0007669"/>
    <property type="project" value="TreeGrafter"/>
</dbReference>
<feature type="compositionally biased region" description="Polar residues" evidence="5">
    <location>
        <begin position="124"/>
        <end position="140"/>
    </location>
</feature>
<dbReference type="EMBL" id="JADNYJ010000006">
    <property type="protein sequence ID" value="KAF8910653.1"/>
    <property type="molecule type" value="Genomic_DNA"/>
</dbReference>
<dbReference type="InterPro" id="IPR045119">
    <property type="entry name" value="SUN1-5"/>
</dbReference>
<evidence type="ECO:0000256" key="4">
    <source>
        <dbReference type="ARBA" id="ARBA00023136"/>
    </source>
</evidence>
<dbReference type="Pfam" id="PF07738">
    <property type="entry name" value="Sad1_UNC"/>
    <property type="match status" value="2"/>
</dbReference>
<feature type="compositionally biased region" description="Polar residues" evidence="5">
    <location>
        <begin position="149"/>
        <end position="165"/>
    </location>
</feature>
<keyword evidence="4" id="KW-0472">Membrane</keyword>
<evidence type="ECO:0000259" key="6">
    <source>
        <dbReference type="PROSITE" id="PS51469"/>
    </source>
</evidence>
<feature type="compositionally biased region" description="Polar residues" evidence="5">
    <location>
        <begin position="407"/>
        <end position="416"/>
    </location>
</feature>